<reference evidence="4" key="1">
    <citation type="journal article" date="2021" name="Nat. Commun.">
        <title>Genetic determinants of endophytism in the Arabidopsis root mycobiome.</title>
        <authorList>
            <person name="Mesny F."/>
            <person name="Miyauchi S."/>
            <person name="Thiergart T."/>
            <person name="Pickel B."/>
            <person name="Atanasova L."/>
            <person name="Karlsson M."/>
            <person name="Huettel B."/>
            <person name="Barry K.W."/>
            <person name="Haridas S."/>
            <person name="Chen C."/>
            <person name="Bauer D."/>
            <person name="Andreopoulos W."/>
            <person name="Pangilinan J."/>
            <person name="LaButti K."/>
            <person name="Riley R."/>
            <person name="Lipzen A."/>
            <person name="Clum A."/>
            <person name="Drula E."/>
            <person name="Henrissat B."/>
            <person name="Kohler A."/>
            <person name="Grigoriev I.V."/>
            <person name="Martin F.M."/>
            <person name="Hacquard S."/>
        </authorList>
    </citation>
    <scope>NUCLEOTIDE SEQUENCE</scope>
    <source>
        <strain evidence="4">MPI-SDFR-AT-0117</strain>
    </source>
</reference>
<gene>
    <name evidence="4" type="ORF">F5X68DRAFT_253656</name>
</gene>
<dbReference type="Proteomes" id="UP000770015">
    <property type="component" value="Unassembled WGS sequence"/>
</dbReference>
<feature type="domain" description="DUF6536" evidence="3">
    <location>
        <begin position="101"/>
        <end position="249"/>
    </location>
</feature>
<feature type="compositionally biased region" description="Polar residues" evidence="1">
    <location>
        <begin position="31"/>
        <end position="43"/>
    </location>
</feature>
<feature type="transmembrane region" description="Helical" evidence="2">
    <location>
        <begin position="146"/>
        <end position="169"/>
    </location>
</feature>
<organism evidence="4 5">
    <name type="scientific">Plectosphaerella plurivora</name>
    <dbReference type="NCBI Taxonomy" id="936078"/>
    <lineage>
        <taxon>Eukaryota</taxon>
        <taxon>Fungi</taxon>
        <taxon>Dikarya</taxon>
        <taxon>Ascomycota</taxon>
        <taxon>Pezizomycotina</taxon>
        <taxon>Sordariomycetes</taxon>
        <taxon>Hypocreomycetidae</taxon>
        <taxon>Glomerellales</taxon>
        <taxon>Plectosphaerellaceae</taxon>
        <taxon>Plectosphaerella</taxon>
    </lineage>
</organism>
<accession>A0A9P8VHE4</accession>
<evidence type="ECO:0000259" key="3">
    <source>
        <dbReference type="Pfam" id="PF20163"/>
    </source>
</evidence>
<protein>
    <recommendedName>
        <fullName evidence="3">DUF6536 domain-containing protein</fullName>
    </recommendedName>
</protein>
<evidence type="ECO:0000256" key="2">
    <source>
        <dbReference type="SAM" id="Phobius"/>
    </source>
</evidence>
<evidence type="ECO:0000313" key="5">
    <source>
        <dbReference type="Proteomes" id="UP000770015"/>
    </source>
</evidence>
<dbReference type="PANTHER" id="PTHR35395:SF1">
    <property type="entry name" value="DUF6536 DOMAIN-CONTAINING PROTEIN"/>
    <property type="match status" value="1"/>
</dbReference>
<dbReference type="EMBL" id="JAGSXJ010000006">
    <property type="protein sequence ID" value="KAH6690706.1"/>
    <property type="molecule type" value="Genomic_DNA"/>
</dbReference>
<sequence>MGHGKDVIEYTTPVSADDGKDGAGERDRLMGSNQAEGVSSSFKSPPYADADYLMQYIPSLARHRPEKSTWERIREWIGLPAKPKRDGQDDADLMSKRIEMIRNQAIMAVCVVTLNVAITAWAIVYYPPEGQGVGTFYTGACPTASAINSAAHVVLNALSTIFLGAGNYCMQILVAPSREEMDKAHKLGKTLEIGVPSLKNLFRISRRRVFGWVTLGIFAMTLHVFWNSAIFTSLPTVFIHRAVVTSDFMDATDSWALDDAVARIDEDRERNWPEKTPKRKPLPVNATVIYDMQAPAQTNSYTRIGTRECIEAFISPSNATRALVLVAQNMTSAQNGDSSLIDAAVFGWDADNSWASAWICEAYQKKEPWDFCLLKWAETEFIDDWTLAEPRVKIDSCLVGEEGDNSERCGLHYSTHVMGIVCGCTFIEFLLILAIWFQQRHTAKGALHDDDQNMSWEERKRKREARRTMTTVGDAIQSYLDNPGHVAFEERTEPGMWGIKYVKWKPQKDISWFKAVSVGAWIRAMTL</sequence>
<keyword evidence="2" id="KW-0812">Transmembrane</keyword>
<feature type="transmembrane region" description="Helical" evidence="2">
    <location>
        <begin position="209"/>
        <end position="226"/>
    </location>
</feature>
<proteinExistence type="predicted"/>
<evidence type="ECO:0000256" key="1">
    <source>
        <dbReference type="SAM" id="MobiDB-lite"/>
    </source>
</evidence>
<feature type="transmembrane region" description="Helical" evidence="2">
    <location>
        <begin position="105"/>
        <end position="126"/>
    </location>
</feature>
<name>A0A9P8VHE4_9PEZI</name>
<keyword evidence="2" id="KW-0472">Membrane</keyword>
<feature type="compositionally biased region" description="Basic and acidic residues" evidence="1">
    <location>
        <begin position="17"/>
        <end position="29"/>
    </location>
</feature>
<feature type="transmembrane region" description="Helical" evidence="2">
    <location>
        <begin position="417"/>
        <end position="437"/>
    </location>
</feature>
<dbReference type="PANTHER" id="PTHR35395">
    <property type="entry name" value="DUF6536 DOMAIN-CONTAINING PROTEIN"/>
    <property type="match status" value="1"/>
</dbReference>
<keyword evidence="2" id="KW-1133">Transmembrane helix</keyword>
<keyword evidence="5" id="KW-1185">Reference proteome</keyword>
<comment type="caution">
    <text evidence="4">The sequence shown here is derived from an EMBL/GenBank/DDBJ whole genome shotgun (WGS) entry which is preliminary data.</text>
</comment>
<feature type="region of interest" description="Disordered" evidence="1">
    <location>
        <begin position="1"/>
        <end position="43"/>
    </location>
</feature>
<dbReference type="Pfam" id="PF20163">
    <property type="entry name" value="DUF6536"/>
    <property type="match status" value="1"/>
</dbReference>
<evidence type="ECO:0000313" key="4">
    <source>
        <dbReference type="EMBL" id="KAH6690706.1"/>
    </source>
</evidence>
<dbReference type="OrthoDB" id="5429634at2759"/>
<dbReference type="AlphaFoldDB" id="A0A9P8VHE4"/>
<dbReference type="InterPro" id="IPR046623">
    <property type="entry name" value="DUF6536"/>
</dbReference>